<evidence type="ECO:0000259" key="5">
    <source>
        <dbReference type="PROSITE" id="PS50893"/>
    </source>
</evidence>
<dbReference type="CDD" id="cd03257">
    <property type="entry name" value="ABC_NikE_OppD_transporters"/>
    <property type="match status" value="2"/>
</dbReference>
<keyword evidence="2" id="KW-0813">Transport</keyword>
<dbReference type="InterPro" id="IPR003439">
    <property type="entry name" value="ABC_transporter-like_ATP-bd"/>
</dbReference>
<dbReference type="FunFam" id="3.40.50.300:FF:000016">
    <property type="entry name" value="Oligopeptide ABC transporter ATP-binding component"/>
    <property type="match status" value="1"/>
</dbReference>
<dbReference type="GO" id="GO:0055085">
    <property type="term" value="P:transmembrane transport"/>
    <property type="evidence" value="ECO:0007669"/>
    <property type="project" value="UniProtKB-ARBA"/>
</dbReference>
<accession>A0A556CHL0</accession>
<evidence type="ECO:0000313" key="6">
    <source>
        <dbReference type="EMBL" id="TSI16907.1"/>
    </source>
</evidence>
<dbReference type="NCBIfam" id="NF008453">
    <property type="entry name" value="PRK11308.1"/>
    <property type="match status" value="2"/>
</dbReference>
<dbReference type="SMART" id="SM00382">
    <property type="entry name" value="AAA"/>
    <property type="match status" value="2"/>
</dbReference>
<dbReference type="PANTHER" id="PTHR43776:SF7">
    <property type="entry name" value="D,D-DIPEPTIDE TRANSPORT ATP-BINDING PROTEIN DDPF-RELATED"/>
    <property type="match status" value="1"/>
</dbReference>
<keyword evidence="7" id="KW-1185">Reference proteome</keyword>
<dbReference type="RefSeq" id="WP_143922159.1">
    <property type="nucleotide sequence ID" value="NZ_VLTK01000004.1"/>
</dbReference>
<evidence type="ECO:0000256" key="3">
    <source>
        <dbReference type="ARBA" id="ARBA00022741"/>
    </source>
</evidence>
<dbReference type="InterPro" id="IPR017871">
    <property type="entry name" value="ABC_transporter-like_CS"/>
</dbReference>
<dbReference type="SUPFAM" id="SSF52540">
    <property type="entry name" value="P-loop containing nucleoside triphosphate hydrolases"/>
    <property type="match status" value="2"/>
</dbReference>
<dbReference type="InterPro" id="IPR027417">
    <property type="entry name" value="P-loop_NTPase"/>
</dbReference>
<dbReference type="Proteomes" id="UP000316406">
    <property type="component" value="Unassembled WGS sequence"/>
</dbReference>
<evidence type="ECO:0000256" key="2">
    <source>
        <dbReference type="ARBA" id="ARBA00022448"/>
    </source>
</evidence>
<evidence type="ECO:0000313" key="7">
    <source>
        <dbReference type="Proteomes" id="UP000316406"/>
    </source>
</evidence>
<dbReference type="Pfam" id="PF08352">
    <property type="entry name" value="oligo_HPY"/>
    <property type="match status" value="2"/>
</dbReference>
<dbReference type="EMBL" id="VLTK01000004">
    <property type="protein sequence ID" value="TSI16907.1"/>
    <property type="molecule type" value="Genomic_DNA"/>
</dbReference>
<comment type="caution">
    <text evidence="6">The sequence shown here is derived from an EMBL/GenBank/DDBJ whole genome shotgun (WGS) entry which is preliminary data.</text>
</comment>
<evidence type="ECO:0000256" key="1">
    <source>
        <dbReference type="ARBA" id="ARBA00005417"/>
    </source>
</evidence>
<dbReference type="PROSITE" id="PS00211">
    <property type="entry name" value="ABC_TRANSPORTER_1"/>
    <property type="match status" value="2"/>
</dbReference>
<feature type="domain" description="ABC transporter" evidence="5">
    <location>
        <begin position="8"/>
        <end position="259"/>
    </location>
</feature>
<keyword evidence="3" id="KW-0547">Nucleotide-binding</keyword>
<name>A0A556CHL0_BREAU</name>
<dbReference type="OrthoDB" id="4008250at2"/>
<gene>
    <name evidence="6" type="ORF">FO013_08770</name>
</gene>
<protein>
    <submittedName>
        <fullName evidence="6">ABC transporter ATP-binding protein</fullName>
    </submittedName>
</protein>
<dbReference type="PROSITE" id="PS50893">
    <property type="entry name" value="ABC_TRANSPORTER_2"/>
    <property type="match status" value="2"/>
</dbReference>
<organism evidence="6 7">
    <name type="scientific">Brevibacterium aurantiacum</name>
    <dbReference type="NCBI Taxonomy" id="273384"/>
    <lineage>
        <taxon>Bacteria</taxon>
        <taxon>Bacillati</taxon>
        <taxon>Actinomycetota</taxon>
        <taxon>Actinomycetes</taxon>
        <taxon>Micrococcales</taxon>
        <taxon>Brevibacteriaceae</taxon>
        <taxon>Brevibacterium</taxon>
    </lineage>
</organism>
<keyword evidence="4 6" id="KW-0067">ATP-binding</keyword>
<reference evidence="6 7" key="1">
    <citation type="submission" date="2019-07" db="EMBL/GenBank/DDBJ databases">
        <title>Draft genome sequence of Brevibacterium aurantiacum XU54 isolated from Xinjiang China.</title>
        <authorList>
            <person name="Xu X."/>
        </authorList>
    </citation>
    <scope>NUCLEOTIDE SEQUENCE [LARGE SCALE GENOMIC DNA]</scope>
    <source>
        <strain evidence="6 7">XU54</strain>
    </source>
</reference>
<dbReference type="Pfam" id="PF00005">
    <property type="entry name" value="ABC_tran"/>
    <property type="match status" value="2"/>
</dbReference>
<dbReference type="InterPro" id="IPR003593">
    <property type="entry name" value="AAA+_ATPase"/>
</dbReference>
<dbReference type="GO" id="GO:0016887">
    <property type="term" value="F:ATP hydrolysis activity"/>
    <property type="evidence" value="ECO:0007669"/>
    <property type="project" value="InterPro"/>
</dbReference>
<dbReference type="GO" id="GO:0015833">
    <property type="term" value="P:peptide transport"/>
    <property type="evidence" value="ECO:0007669"/>
    <property type="project" value="InterPro"/>
</dbReference>
<dbReference type="NCBIfam" id="NF007739">
    <property type="entry name" value="PRK10419.1"/>
    <property type="match status" value="2"/>
</dbReference>
<dbReference type="GO" id="GO:0005524">
    <property type="term" value="F:ATP binding"/>
    <property type="evidence" value="ECO:0007669"/>
    <property type="project" value="UniProtKB-KW"/>
</dbReference>
<proteinExistence type="inferred from homology"/>
<feature type="domain" description="ABC transporter" evidence="5">
    <location>
        <begin position="288"/>
        <end position="536"/>
    </location>
</feature>
<dbReference type="InterPro" id="IPR013563">
    <property type="entry name" value="Oligopep_ABC_C"/>
</dbReference>
<evidence type="ECO:0000256" key="4">
    <source>
        <dbReference type="ARBA" id="ARBA00022840"/>
    </source>
</evidence>
<sequence length="562" mass="59887">MTESAPLLSVQDLSVAYSRRGDFSAPAVDGVSFTVGAGSMTAVVGESGSGKSTTANAVIGLLPESAQITGGHIRLDEVDLGTLGASAWRGVRGSQIGYVPQDPGSSLNPLQTIGKSVAEALRIHKRADRKSARAQVIDLLAKVGIDRPQMRADQFPHELSGGMRQRVLIASAIALRPRLLIADEPTSALDVTVQKQVLDLLDGLRAETGMGVLFITHDLAVAGERADDVVVMQSGKVVEAGPAARIFSHPATDYTARLLADAPALKTKARHTAAVGDSQADSSSAAFVAVEGLTQVYARNEDQVIGVDDVSLSVQHGTTHGIVGESGSGKTTTGKALAGFLTPQSGRIRIGDFDTADSAKGKAARVRRRDFRRRVQLVHQNPYSALDPKHSIRQILTEPLRNFRIGTRTSRPGLVSEALDRVSLPTEFIDRRPQELSGGQLQRVAIARALIAGPELVVFDEAVSALDVTVQAQILDLLDELQVELGLTYVFISHDLAVVRQIADTVSVMSQGRLMENGLTEDLFARPQTHYTRTLIDAIPHPVMLHGGEDAKNPTPLAAAER</sequence>
<dbReference type="InterPro" id="IPR050319">
    <property type="entry name" value="ABC_transp_ATP-bind"/>
</dbReference>
<comment type="similarity">
    <text evidence="1">Belongs to the ABC transporter superfamily.</text>
</comment>
<dbReference type="PANTHER" id="PTHR43776">
    <property type="entry name" value="TRANSPORT ATP-BINDING PROTEIN"/>
    <property type="match status" value="1"/>
</dbReference>
<dbReference type="AlphaFoldDB" id="A0A556CHL0"/>
<dbReference type="Gene3D" id="3.40.50.300">
    <property type="entry name" value="P-loop containing nucleotide triphosphate hydrolases"/>
    <property type="match status" value="2"/>
</dbReference>